<comment type="caution">
    <text evidence="1">The sequence shown here is derived from an EMBL/GenBank/DDBJ whole genome shotgun (WGS) entry which is preliminary data.</text>
</comment>
<evidence type="ECO:0000313" key="1">
    <source>
        <dbReference type="EMBL" id="CAH2397433.1"/>
    </source>
</evidence>
<evidence type="ECO:0000313" key="2">
    <source>
        <dbReference type="Proteomes" id="UP001152604"/>
    </source>
</evidence>
<dbReference type="EMBL" id="CAKXZS010000011">
    <property type="protein sequence ID" value="CAH2397433.1"/>
    <property type="molecule type" value="Genomic_DNA"/>
</dbReference>
<organism evidence="1 2">
    <name type="scientific">Mesorhizobium ventifaucium</name>
    <dbReference type="NCBI Taxonomy" id="666020"/>
    <lineage>
        <taxon>Bacteria</taxon>
        <taxon>Pseudomonadati</taxon>
        <taxon>Pseudomonadota</taxon>
        <taxon>Alphaproteobacteria</taxon>
        <taxon>Hyphomicrobiales</taxon>
        <taxon>Phyllobacteriaceae</taxon>
        <taxon>Mesorhizobium</taxon>
    </lineage>
</organism>
<protein>
    <recommendedName>
        <fullName evidence="3">MarR family transcriptional regulator</fullName>
    </recommendedName>
</protein>
<proteinExistence type="predicted"/>
<sequence>MTAATETDRAPVDRVAKSLNIWRRRRPPRSVYQVKLAQRRLDDKFTEGFQSLGRLL</sequence>
<reference evidence="1" key="1">
    <citation type="submission" date="2022-03" db="EMBL/GenBank/DDBJ databases">
        <authorList>
            <person name="Brunel B."/>
        </authorList>
    </citation>
    <scope>NUCLEOTIDE SEQUENCE</scope>
    <source>
        <strain evidence="1">STM4922sample</strain>
    </source>
</reference>
<evidence type="ECO:0008006" key="3">
    <source>
        <dbReference type="Google" id="ProtNLM"/>
    </source>
</evidence>
<dbReference type="Proteomes" id="UP001152604">
    <property type="component" value="Unassembled WGS sequence"/>
</dbReference>
<keyword evidence="2" id="KW-1185">Reference proteome</keyword>
<name>A0ABN8JJG8_9HYPH</name>
<gene>
    <name evidence="1" type="ORF">MES4922_190168</name>
</gene>
<accession>A0ABN8JJG8</accession>